<comment type="catalytic activity">
    <reaction evidence="6 7">
        <text>orotidine 5'-phosphate + H(+) = UMP + CO2</text>
        <dbReference type="Rhea" id="RHEA:11596"/>
        <dbReference type="ChEBI" id="CHEBI:15378"/>
        <dbReference type="ChEBI" id="CHEBI:16526"/>
        <dbReference type="ChEBI" id="CHEBI:57538"/>
        <dbReference type="ChEBI" id="CHEBI:57865"/>
        <dbReference type="EC" id="4.1.1.23"/>
    </reaction>
</comment>
<sequence length="293" mass="30009">MTSDAFSGQQRRAELPFGARLGAAMQARGRLCVGLDPHPQILNEWGLTQDAAGLREFCARVLEACADRVGVIKPQVAFFERFGVAGLQVLSEVQAQARESGLLVIADAKRGDIGSTMAGYAEAWLNPAGDFAADALTVSPYLGFGSLQPALDAAQEHRAGLFVLALTSNPEGREVQLATDAQGVTVAGHIATAAAAANISAAAAEDLGSIGLVVGATTAELAGSHGIDLSAGAMPLLAPGYGAQGASAEDLRRGFGACYSRQVLVNSSRGILAAGPRPESLTRAIDQAVEDLG</sequence>
<dbReference type="PROSITE" id="PS00156">
    <property type="entry name" value="OMPDECASE"/>
    <property type="match status" value="1"/>
</dbReference>
<keyword evidence="10" id="KW-1185">Reference proteome</keyword>
<evidence type="ECO:0000256" key="5">
    <source>
        <dbReference type="ARBA" id="ARBA00023239"/>
    </source>
</evidence>
<evidence type="ECO:0000256" key="6">
    <source>
        <dbReference type="ARBA" id="ARBA00049157"/>
    </source>
</evidence>
<keyword evidence="5 7" id="KW-0456">Lyase</keyword>
<evidence type="ECO:0000256" key="3">
    <source>
        <dbReference type="ARBA" id="ARBA00022793"/>
    </source>
</evidence>
<evidence type="ECO:0000313" key="9">
    <source>
        <dbReference type="EMBL" id="MBE1513759.1"/>
    </source>
</evidence>
<dbReference type="Proteomes" id="UP000636579">
    <property type="component" value="Unassembled WGS sequence"/>
</dbReference>
<dbReference type="GO" id="GO:0004590">
    <property type="term" value="F:orotidine-5'-phosphate decarboxylase activity"/>
    <property type="evidence" value="ECO:0007669"/>
    <property type="project" value="UniProtKB-EC"/>
</dbReference>
<feature type="domain" description="Orotidine 5'-phosphate decarboxylase" evidence="8">
    <location>
        <begin position="30"/>
        <end position="284"/>
    </location>
</feature>
<reference evidence="9 10" key="1">
    <citation type="submission" date="2020-10" db="EMBL/GenBank/DDBJ databases">
        <title>Sequencing the genomes of 1000 actinobacteria strains.</title>
        <authorList>
            <person name="Klenk H.-P."/>
        </authorList>
    </citation>
    <scope>NUCLEOTIDE SEQUENCE [LARGE SCALE GENOMIC DNA]</scope>
    <source>
        <strain evidence="9 10">DSM 15474</strain>
    </source>
</reference>
<organism evidence="9 10">
    <name type="scientific">Nesterenkonia halotolerans</name>
    <dbReference type="NCBI Taxonomy" id="225325"/>
    <lineage>
        <taxon>Bacteria</taxon>
        <taxon>Bacillati</taxon>
        <taxon>Actinomycetota</taxon>
        <taxon>Actinomycetes</taxon>
        <taxon>Micrococcales</taxon>
        <taxon>Micrococcaceae</taxon>
        <taxon>Nesterenkonia</taxon>
    </lineage>
</organism>
<dbReference type="InterPro" id="IPR018089">
    <property type="entry name" value="OMPdecase_AS"/>
</dbReference>
<evidence type="ECO:0000256" key="4">
    <source>
        <dbReference type="ARBA" id="ARBA00022975"/>
    </source>
</evidence>
<dbReference type="EC" id="4.1.1.23" evidence="7"/>
<name>A0ABR9J465_9MICC</name>
<evidence type="ECO:0000256" key="2">
    <source>
        <dbReference type="ARBA" id="ARBA00008847"/>
    </source>
</evidence>
<gene>
    <name evidence="7" type="primary">pyrF</name>
    <name evidence="9" type="ORF">H4W26_000514</name>
</gene>
<dbReference type="PANTHER" id="PTHR43375">
    <property type="entry name" value="OROTIDINE 5'-PHOSPHATE DECARBOXYLASE"/>
    <property type="match status" value="1"/>
</dbReference>
<dbReference type="PANTHER" id="PTHR43375:SF1">
    <property type="entry name" value="OROTIDINE 5'-PHOSPHATE DECARBOXYLASE"/>
    <property type="match status" value="1"/>
</dbReference>
<evidence type="ECO:0000256" key="1">
    <source>
        <dbReference type="ARBA" id="ARBA00004861"/>
    </source>
</evidence>
<dbReference type="Gene3D" id="3.20.20.70">
    <property type="entry name" value="Aldolase class I"/>
    <property type="match status" value="1"/>
</dbReference>
<evidence type="ECO:0000313" key="10">
    <source>
        <dbReference type="Proteomes" id="UP000636579"/>
    </source>
</evidence>
<keyword evidence="4 7" id="KW-0665">Pyrimidine biosynthesis</keyword>
<comment type="pathway">
    <text evidence="1 7">Pyrimidine metabolism; UMP biosynthesis via de novo pathway; UMP from orotate: step 2/2.</text>
</comment>
<comment type="similarity">
    <text evidence="2 7">Belongs to the OMP decarboxylase family. Type 2 subfamily.</text>
</comment>
<dbReference type="EMBL" id="JADBEE010000001">
    <property type="protein sequence ID" value="MBE1513759.1"/>
    <property type="molecule type" value="Genomic_DNA"/>
</dbReference>
<dbReference type="CDD" id="cd04725">
    <property type="entry name" value="OMP_decarboxylase_like"/>
    <property type="match status" value="1"/>
</dbReference>
<evidence type="ECO:0000259" key="8">
    <source>
        <dbReference type="SMART" id="SM00934"/>
    </source>
</evidence>
<dbReference type="SUPFAM" id="SSF51366">
    <property type="entry name" value="Ribulose-phoshate binding barrel"/>
    <property type="match status" value="1"/>
</dbReference>
<dbReference type="RefSeq" id="WP_192590601.1">
    <property type="nucleotide sequence ID" value="NZ_JADBEE010000001.1"/>
</dbReference>
<dbReference type="InterPro" id="IPR011060">
    <property type="entry name" value="RibuloseP-bd_barrel"/>
</dbReference>
<feature type="active site" description="Proton donor" evidence="7">
    <location>
        <position position="109"/>
    </location>
</feature>
<proteinExistence type="inferred from homology"/>
<dbReference type="InterPro" id="IPR001754">
    <property type="entry name" value="OMPdeCOase_dom"/>
</dbReference>
<dbReference type="SMART" id="SM00934">
    <property type="entry name" value="OMPdecase"/>
    <property type="match status" value="1"/>
</dbReference>
<dbReference type="Pfam" id="PF00215">
    <property type="entry name" value="OMPdecase"/>
    <property type="match status" value="1"/>
</dbReference>
<dbReference type="NCBIfam" id="TIGR02127">
    <property type="entry name" value="pyrF_sub2"/>
    <property type="match status" value="1"/>
</dbReference>
<dbReference type="InterPro" id="IPR011995">
    <property type="entry name" value="OMPdecase_type-2"/>
</dbReference>
<evidence type="ECO:0000256" key="7">
    <source>
        <dbReference type="HAMAP-Rule" id="MF_01215"/>
    </source>
</evidence>
<dbReference type="InterPro" id="IPR013785">
    <property type="entry name" value="Aldolase_TIM"/>
</dbReference>
<comment type="caution">
    <text evidence="9">The sequence shown here is derived from an EMBL/GenBank/DDBJ whole genome shotgun (WGS) entry which is preliminary data.</text>
</comment>
<protein>
    <recommendedName>
        <fullName evidence="7">Orotidine 5'-phosphate decarboxylase</fullName>
        <ecNumber evidence="7">4.1.1.23</ecNumber>
    </recommendedName>
    <alternativeName>
        <fullName evidence="7">OMP decarboxylase</fullName>
        <shortName evidence="7">OMPDCase</shortName>
        <shortName evidence="7">OMPdecase</shortName>
    </alternativeName>
</protein>
<dbReference type="HAMAP" id="MF_01215">
    <property type="entry name" value="OMPdecase_type2"/>
    <property type="match status" value="1"/>
</dbReference>
<accession>A0ABR9J465</accession>
<keyword evidence="3 7" id="KW-0210">Decarboxylase</keyword>